<organism evidence="1 2">
    <name type="scientific">Exidia glandulosa HHB12029</name>
    <dbReference type="NCBI Taxonomy" id="1314781"/>
    <lineage>
        <taxon>Eukaryota</taxon>
        <taxon>Fungi</taxon>
        <taxon>Dikarya</taxon>
        <taxon>Basidiomycota</taxon>
        <taxon>Agaricomycotina</taxon>
        <taxon>Agaricomycetes</taxon>
        <taxon>Auriculariales</taxon>
        <taxon>Exidiaceae</taxon>
        <taxon>Exidia</taxon>
    </lineage>
</organism>
<dbReference type="AlphaFoldDB" id="A0A165ECI6"/>
<accession>A0A165ECI6</accession>
<dbReference type="Proteomes" id="UP000077266">
    <property type="component" value="Unassembled WGS sequence"/>
</dbReference>
<sequence>MLKEVYTPSEMHAVFSPWPGSPGYPGVVQVAHPFAHPSSMHAWALVHGSPRQSGARLAPTSGESLRRTNGGIPALTRSKVHNAWASGPRVSKMATSLPFVSGTVSQREKGAVCWRPAPTPCSASCSGEQAAPSTDVMEVRTMRDLINMTREELGF</sequence>
<keyword evidence="2" id="KW-1185">Reference proteome</keyword>
<evidence type="ECO:0000313" key="2">
    <source>
        <dbReference type="Proteomes" id="UP000077266"/>
    </source>
</evidence>
<reference evidence="1 2" key="1">
    <citation type="journal article" date="2016" name="Mol. Biol. Evol.">
        <title>Comparative Genomics of Early-Diverging Mushroom-Forming Fungi Provides Insights into the Origins of Lignocellulose Decay Capabilities.</title>
        <authorList>
            <person name="Nagy L.G."/>
            <person name="Riley R."/>
            <person name="Tritt A."/>
            <person name="Adam C."/>
            <person name="Daum C."/>
            <person name="Floudas D."/>
            <person name="Sun H."/>
            <person name="Yadav J.S."/>
            <person name="Pangilinan J."/>
            <person name="Larsson K.H."/>
            <person name="Matsuura K."/>
            <person name="Barry K."/>
            <person name="Labutti K."/>
            <person name="Kuo R."/>
            <person name="Ohm R.A."/>
            <person name="Bhattacharya S.S."/>
            <person name="Shirouzu T."/>
            <person name="Yoshinaga Y."/>
            <person name="Martin F.M."/>
            <person name="Grigoriev I.V."/>
            <person name="Hibbett D.S."/>
        </authorList>
    </citation>
    <scope>NUCLEOTIDE SEQUENCE [LARGE SCALE GENOMIC DNA]</scope>
    <source>
        <strain evidence="1 2">HHB12029</strain>
    </source>
</reference>
<proteinExistence type="predicted"/>
<name>A0A165ECI6_EXIGL</name>
<protein>
    <submittedName>
        <fullName evidence="1">Uncharacterized protein</fullName>
    </submittedName>
</protein>
<dbReference type="InParanoid" id="A0A165ECI6"/>
<evidence type="ECO:0000313" key="1">
    <source>
        <dbReference type="EMBL" id="KZV86601.1"/>
    </source>
</evidence>
<dbReference type="EMBL" id="KV426151">
    <property type="protein sequence ID" value="KZV86601.1"/>
    <property type="molecule type" value="Genomic_DNA"/>
</dbReference>
<gene>
    <name evidence="1" type="ORF">EXIGLDRAFT_222805</name>
</gene>